<dbReference type="EMBL" id="PGTO01000017">
    <property type="protein sequence ID" value="RAU20786.1"/>
    <property type="molecule type" value="Genomic_DNA"/>
</dbReference>
<accession>A0A364NUP6</accession>
<sequence>MYQRQTDGLPPIHPGEILGDELAALGLSAAEFGRRLAVPHNRITAILKGQRAVTADTALRLGRFFGMPAKFWLDLQQTYDLKRAEAEHGAEIDRVVRPRAA</sequence>
<evidence type="ECO:0000313" key="3">
    <source>
        <dbReference type="EMBL" id="RAU20786.1"/>
    </source>
</evidence>
<dbReference type="SUPFAM" id="SSF47413">
    <property type="entry name" value="lambda repressor-like DNA-binding domains"/>
    <property type="match status" value="1"/>
</dbReference>
<evidence type="ECO:0000313" key="4">
    <source>
        <dbReference type="Proteomes" id="UP000251075"/>
    </source>
</evidence>
<keyword evidence="1" id="KW-0238">DNA-binding</keyword>
<dbReference type="AlphaFoldDB" id="A0A364NUP6"/>
<proteinExistence type="predicted"/>
<dbReference type="OrthoDB" id="3174593at2"/>
<feature type="domain" description="HTH cro/C1-type" evidence="2">
    <location>
        <begin position="24"/>
        <end position="72"/>
    </location>
</feature>
<evidence type="ECO:0000256" key="1">
    <source>
        <dbReference type="ARBA" id="ARBA00023125"/>
    </source>
</evidence>
<reference evidence="3 4" key="1">
    <citation type="submission" date="2017-11" db="EMBL/GenBank/DDBJ databases">
        <title>Draft genome sequence of magnetotactic bacterium Magnetospirillum kuznetsovii LBB-42.</title>
        <authorList>
            <person name="Grouzdev D.S."/>
            <person name="Rysina M.S."/>
            <person name="Baslerov R.V."/>
            <person name="Koziaeva V."/>
        </authorList>
    </citation>
    <scope>NUCLEOTIDE SEQUENCE [LARGE SCALE GENOMIC DNA]</scope>
    <source>
        <strain evidence="3 4">LBB-42</strain>
    </source>
</reference>
<name>A0A364NUP6_9PROT</name>
<dbReference type="PANTHER" id="PTHR36924">
    <property type="entry name" value="ANTITOXIN HIGA-1"/>
    <property type="match status" value="1"/>
</dbReference>
<protein>
    <submittedName>
        <fullName evidence="3">Addiction module antidote protein, HigA family</fullName>
    </submittedName>
</protein>
<evidence type="ECO:0000259" key="2">
    <source>
        <dbReference type="PROSITE" id="PS50943"/>
    </source>
</evidence>
<dbReference type="InterPro" id="IPR013430">
    <property type="entry name" value="Toxin_antidote_HigA"/>
</dbReference>
<organism evidence="3 4">
    <name type="scientific">Paramagnetospirillum kuznetsovii</name>
    <dbReference type="NCBI Taxonomy" id="2053833"/>
    <lineage>
        <taxon>Bacteria</taxon>
        <taxon>Pseudomonadati</taxon>
        <taxon>Pseudomonadota</taxon>
        <taxon>Alphaproteobacteria</taxon>
        <taxon>Rhodospirillales</taxon>
        <taxon>Magnetospirillaceae</taxon>
        <taxon>Paramagnetospirillum</taxon>
    </lineage>
</organism>
<dbReference type="Proteomes" id="UP000251075">
    <property type="component" value="Unassembled WGS sequence"/>
</dbReference>
<keyword evidence="4" id="KW-1185">Reference proteome</keyword>
<dbReference type="PANTHER" id="PTHR36924:SF1">
    <property type="entry name" value="ANTITOXIN HIGA-1"/>
    <property type="match status" value="1"/>
</dbReference>
<dbReference type="InterPro" id="IPR010982">
    <property type="entry name" value="Lambda_DNA-bd_dom_sf"/>
</dbReference>
<dbReference type="NCBIfam" id="TIGR02607">
    <property type="entry name" value="antidote_HigA"/>
    <property type="match status" value="1"/>
</dbReference>
<comment type="caution">
    <text evidence="3">The sequence shown here is derived from an EMBL/GenBank/DDBJ whole genome shotgun (WGS) entry which is preliminary data.</text>
</comment>
<dbReference type="GO" id="GO:0003677">
    <property type="term" value="F:DNA binding"/>
    <property type="evidence" value="ECO:0007669"/>
    <property type="project" value="UniProtKB-KW"/>
</dbReference>
<dbReference type="Pfam" id="PF01381">
    <property type="entry name" value="HTH_3"/>
    <property type="match status" value="1"/>
</dbReference>
<dbReference type="PROSITE" id="PS50943">
    <property type="entry name" value="HTH_CROC1"/>
    <property type="match status" value="1"/>
</dbReference>
<dbReference type="InterPro" id="IPR001387">
    <property type="entry name" value="Cro/C1-type_HTH"/>
</dbReference>
<dbReference type="SMART" id="SM00530">
    <property type="entry name" value="HTH_XRE"/>
    <property type="match status" value="1"/>
</dbReference>
<gene>
    <name evidence="3" type="primary">higA</name>
    <name evidence="3" type="ORF">CU669_16675</name>
</gene>
<dbReference type="Gene3D" id="1.10.260.40">
    <property type="entry name" value="lambda repressor-like DNA-binding domains"/>
    <property type="match status" value="1"/>
</dbReference>